<accession>A0A545U6G4</accession>
<dbReference type="RefSeq" id="WP_142933685.1">
    <property type="nucleotide sequence ID" value="NZ_ML660169.1"/>
</dbReference>
<evidence type="ECO:0000313" key="1">
    <source>
        <dbReference type="EMBL" id="TQV85024.1"/>
    </source>
</evidence>
<organism evidence="1 2">
    <name type="scientific">Aliikangiella coralliicola</name>
    <dbReference type="NCBI Taxonomy" id="2592383"/>
    <lineage>
        <taxon>Bacteria</taxon>
        <taxon>Pseudomonadati</taxon>
        <taxon>Pseudomonadota</taxon>
        <taxon>Gammaproteobacteria</taxon>
        <taxon>Oceanospirillales</taxon>
        <taxon>Pleioneaceae</taxon>
        <taxon>Aliikangiella</taxon>
    </lineage>
</organism>
<evidence type="ECO:0000313" key="2">
    <source>
        <dbReference type="Proteomes" id="UP000315439"/>
    </source>
</evidence>
<dbReference type="Proteomes" id="UP000315439">
    <property type="component" value="Unassembled WGS sequence"/>
</dbReference>
<proteinExistence type="predicted"/>
<gene>
    <name evidence="1" type="ORF">FLL46_21785</name>
</gene>
<reference evidence="1 2" key="1">
    <citation type="submission" date="2019-07" db="EMBL/GenBank/DDBJ databases">
        <title>Draft genome for Aliikangiella sp. M105.</title>
        <authorList>
            <person name="Wang G."/>
        </authorList>
    </citation>
    <scope>NUCLEOTIDE SEQUENCE [LARGE SCALE GENOMIC DNA]</scope>
    <source>
        <strain evidence="1 2">M105</strain>
    </source>
</reference>
<protein>
    <submittedName>
        <fullName evidence="1">Uncharacterized protein</fullName>
    </submittedName>
</protein>
<sequence>MNFTKATANNVEKLLGDFESTVTDTISLIYENKHEEVSNVNSRLLLMANMLTGKMPELKDLDWFKAIVKESIIFQEKQTESPGQRASLLNVLFENQKHLVRFRHDEYRNIKNHRVIKDDLFATAIKTSGIEYEFEQLALTLEKLTPSLNQTEPELSRVLERINTIVNQCEFHSYLSIMIAWEILCGLIYELREHTDRSKTVFRDKLPGLEQDILQIEYCIEEFHELVNIAVRITYDLKKSNFNYQKRFLADSIFI</sequence>
<keyword evidence="2" id="KW-1185">Reference proteome</keyword>
<comment type="caution">
    <text evidence="1">The sequence shown here is derived from an EMBL/GenBank/DDBJ whole genome shotgun (WGS) entry which is preliminary data.</text>
</comment>
<name>A0A545U6G4_9GAMM</name>
<dbReference type="AlphaFoldDB" id="A0A545U6G4"/>
<dbReference type="EMBL" id="VIKS01000013">
    <property type="protein sequence ID" value="TQV85024.1"/>
    <property type="molecule type" value="Genomic_DNA"/>
</dbReference>